<name>A0A9X2SYJ0_9BACT</name>
<dbReference type="PANTHER" id="PTHR40274">
    <property type="entry name" value="VIRGINIAMYCIN B LYASE"/>
    <property type="match status" value="1"/>
</dbReference>
<evidence type="ECO:0000313" key="2">
    <source>
        <dbReference type="EMBL" id="MCR9015422.1"/>
    </source>
</evidence>
<dbReference type="Proteomes" id="UP001142175">
    <property type="component" value="Unassembled WGS sequence"/>
</dbReference>
<reference evidence="2" key="1">
    <citation type="submission" date="2022-08" db="EMBL/GenBank/DDBJ databases">
        <authorList>
            <person name="Zhang D."/>
        </authorList>
    </citation>
    <scope>NUCLEOTIDE SEQUENCE</scope>
    <source>
        <strain evidence="2">XJ19-11</strain>
    </source>
</reference>
<evidence type="ECO:0000256" key="1">
    <source>
        <dbReference type="SAM" id="SignalP"/>
    </source>
</evidence>
<evidence type="ECO:0000313" key="3">
    <source>
        <dbReference type="Proteomes" id="UP001142175"/>
    </source>
</evidence>
<dbReference type="PROSITE" id="PS51257">
    <property type="entry name" value="PROKAR_LIPOPROTEIN"/>
    <property type="match status" value="1"/>
</dbReference>
<dbReference type="InterPro" id="IPR051344">
    <property type="entry name" value="Vgb"/>
</dbReference>
<dbReference type="EMBL" id="JANSUY010000006">
    <property type="protein sequence ID" value="MCR9015422.1"/>
    <property type="molecule type" value="Genomic_DNA"/>
</dbReference>
<dbReference type="RefSeq" id="WP_258423278.1">
    <property type="nucleotide sequence ID" value="NZ_JANSUY010000006.1"/>
</dbReference>
<dbReference type="SUPFAM" id="SSF50952">
    <property type="entry name" value="Soluble quinoprotein glucose dehydrogenase"/>
    <property type="match status" value="1"/>
</dbReference>
<protein>
    <recommendedName>
        <fullName evidence="4">SMP-30/Gluconolactonase/LRE-like region domain-containing protein</fullName>
    </recommendedName>
</protein>
<dbReference type="Gene3D" id="2.120.10.30">
    <property type="entry name" value="TolB, C-terminal domain"/>
    <property type="match status" value="3"/>
</dbReference>
<evidence type="ECO:0008006" key="4">
    <source>
        <dbReference type="Google" id="ProtNLM"/>
    </source>
</evidence>
<feature type="signal peptide" evidence="1">
    <location>
        <begin position="1"/>
        <end position="22"/>
    </location>
</feature>
<accession>A0A9X2SYJ0</accession>
<keyword evidence="1" id="KW-0732">Signal</keyword>
<gene>
    <name evidence="2" type="ORF">NU887_10275</name>
</gene>
<sequence length="577" mass="60864">MKSKMYSLVALLATFLAFTACYDLEEEVSVNAKKVDNQYLVKEIAKGAALKGSNGINFGPDGNLYVASFLGQEIIVMNKQNGKIIKRICHEDGVIVPDDLVFGPDGSLYWTDLFIGEVGRIAPDGTLTKQFVAPGVNPITFSDDGRMFVGLCFLGDGLYEVDPELKAPPRPIIVASPPLNPFPLGFLNGFDFGPDGKLYGPLFAGGSVIRVNVGGPGTPPSTNPFADGTAEFVAGGFTVPAAAKFDSKGILHVVDQTGEVFKVNPSTGEKTLFIKIQAGLDNLAFDSNGNLFISNNDFGTIVEILPSGQPRTISRGGITSPMGLAVLPGVNKKDALYVPSVYRLHQLDGLTGKETNAFKGDLLNGAGNLTTPFTLSADGENLIVSSWFGAVVQIWNPQTDKVLETFPMGAPIDAIRFKNDIAVSDLGLGGVVRASDKSMILPIDGVNVFAPSGLATDGNTLWVADWGTGIVWQVGFNGDTPSTPFPIATGLMNPEGLAWDKEGGLFVVESGASKLSRIDLITGTVSKIADGLKLSAPAFGLDGFPPTWLFDGVAVGQTGDIYVSGGGKNVIYRISKN</sequence>
<proteinExistence type="predicted"/>
<dbReference type="InterPro" id="IPR011041">
    <property type="entry name" value="Quinoprot_gluc/sorb_DH_b-prop"/>
</dbReference>
<comment type="caution">
    <text evidence="2">The sequence shown here is derived from an EMBL/GenBank/DDBJ whole genome shotgun (WGS) entry which is preliminary data.</text>
</comment>
<dbReference type="SUPFAM" id="SSF63825">
    <property type="entry name" value="YWTD domain"/>
    <property type="match status" value="1"/>
</dbReference>
<dbReference type="PANTHER" id="PTHR40274:SF4">
    <property type="entry name" value="BLL1406 PROTEIN"/>
    <property type="match status" value="1"/>
</dbReference>
<feature type="chain" id="PRO_5040966839" description="SMP-30/Gluconolactonase/LRE-like region domain-containing protein" evidence="1">
    <location>
        <begin position="23"/>
        <end position="577"/>
    </location>
</feature>
<keyword evidence="3" id="KW-1185">Reference proteome</keyword>
<organism evidence="2 3">
    <name type="scientific">Aquiflexum gelatinilyticum</name>
    <dbReference type="NCBI Taxonomy" id="2961943"/>
    <lineage>
        <taxon>Bacteria</taxon>
        <taxon>Pseudomonadati</taxon>
        <taxon>Bacteroidota</taxon>
        <taxon>Cytophagia</taxon>
        <taxon>Cytophagales</taxon>
        <taxon>Cyclobacteriaceae</taxon>
        <taxon>Aquiflexum</taxon>
    </lineage>
</organism>
<dbReference type="InterPro" id="IPR011042">
    <property type="entry name" value="6-blade_b-propeller_TolB-like"/>
</dbReference>
<dbReference type="AlphaFoldDB" id="A0A9X2SYJ0"/>